<name>A0A2M8Q9F9_9CHLR</name>
<evidence type="ECO:0008006" key="3">
    <source>
        <dbReference type="Google" id="ProtNLM"/>
    </source>
</evidence>
<proteinExistence type="predicted"/>
<accession>A0A2M8Q9F9</accession>
<dbReference type="InterPro" id="IPR027417">
    <property type="entry name" value="P-loop_NTPase"/>
</dbReference>
<dbReference type="SUPFAM" id="SSF52540">
    <property type="entry name" value="P-loop containing nucleoside triphosphate hydrolases"/>
    <property type="match status" value="1"/>
</dbReference>
<protein>
    <recommendedName>
        <fullName evidence="3">AAA+ ATPase domain-containing protein</fullName>
    </recommendedName>
</protein>
<sequence length="124" mass="13215">MTAEPISWLWDGWLARGKLHLLAGKPGTGKTTLALALAAVVSRGGTWPDGSRCVQAANVLIWSAEDDASSTIVPRLMAAGADLRRVHFIADVRGADGEPRPFDPAFDVPLLAWPAASRPCARRC</sequence>
<evidence type="ECO:0000313" key="1">
    <source>
        <dbReference type="EMBL" id="PJF46432.1"/>
    </source>
</evidence>
<reference evidence="1 2" key="1">
    <citation type="submission" date="2017-11" db="EMBL/GenBank/DDBJ databases">
        <title>Evolution of Phototrophy in the Chloroflexi Phylum Driven by Horizontal Gene Transfer.</title>
        <authorList>
            <person name="Ward L.M."/>
            <person name="Hemp J."/>
            <person name="Shih P.M."/>
            <person name="Mcglynn S.E."/>
            <person name="Fischer W."/>
        </authorList>
    </citation>
    <scope>NUCLEOTIDE SEQUENCE [LARGE SCALE GENOMIC DNA]</scope>
    <source>
        <strain evidence="1">JP3_7</strain>
    </source>
</reference>
<organism evidence="1 2">
    <name type="scientific">Candidatus Thermofonsia Clade 3 bacterium</name>
    <dbReference type="NCBI Taxonomy" id="2364212"/>
    <lineage>
        <taxon>Bacteria</taxon>
        <taxon>Bacillati</taxon>
        <taxon>Chloroflexota</taxon>
        <taxon>Candidatus Thermofontia</taxon>
        <taxon>Candidatus Thermofonsia Clade 3</taxon>
    </lineage>
</organism>
<gene>
    <name evidence="1" type="ORF">CUN48_13835</name>
</gene>
<dbReference type="AlphaFoldDB" id="A0A2M8Q9F9"/>
<dbReference type="EMBL" id="PGTN01000211">
    <property type="protein sequence ID" value="PJF46432.1"/>
    <property type="molecule type" value="Genomic_DNA"/>
</dbReference>
<dbReference type="Proteomes" id="UP000230790">
    <property type="component" value="Unassembled WGS sequence"/>
</dbReference>
<dbReference type="Pfam" id="PF13481">
    <property type="entry name" value="AAA_25"/>
    <property type="match status" value="1"/>
</dbReference>
<comment type="caution">
    <text evidence="1">The sequence shown here is derived from an EMBL/GenBank/DDBJ whole genome shotgun (WGS) entry which is preliminary data.</text>
</comment>
<dbReference type="Gene3D" id="3.40.50.300">
    <property type="entry name" value="P-loop containing nucleotide triphosphate hydrolases"/>
    <property type="match status" value="1"/>
</dbReference>
<evidence type="ECO:0000313" key="2">
    <source>
        <dbReference type="Proteomes" id="UP000230790"/>
    </source>
</evidence>